<dbReference type="Proteomes" id="UP000013827">
    <property type="component" value="Unassembled WGS sequence"/>
</dbReference>
<organism evidence="1 2">
    <name type="scientific">Emiliania huxleyi (strain CCMP1516)</name>
    <dbReference type="NCBI Taxonomy" id="280463"/>
    <lineage>
        <taxon>Eukaryota</taxon>
        <taxon>Haptista</taxon>
        <taxon>Haptophyta</taxon>
        <taxon>Prymnesiophyceae</taxon>
        <taxon>Isochrysidales</taxon>
        <taxon>Noelaerhabdaceae</taxon>
        <taxon>Emiliania</taxon>
    </lineage>
</organism>
<sequence>MTASSKSYEKLYPSLAGPTLILNLPFILQADTDSSLPHTLTHTRARSTYLAQPCPASREPLHSECRRGAALACRGDADVHLMTCPALFLALPQAFVGLFKPLFPKVAPFLSKLDQLTPLTTDSSKRKAFLAEIASLLDTGFFASGGNM</sequence>
<name>A0A0D3KVV1_EMIH1</name>
<evidence type="ECO:0000313" key="2">
    <source>
        <dbReference type="Proteomes" id="UP000013827"/>
    </source>
</evidence>
<evidence type="ECO:0000313" key="1">
    <source>
        <dbReference type="EnsemblProtists" id="EOD39886"/>
    </source>
</evidence>
<keyword evidence="2" id="KW-1185">Reference proteome</keyword>
<dbReference type="EnsemblProtists" id="EOD39886">
    <property type="protein sequence ID" value="EOD39886"/>
    <property type="gene ID" value="EMIHUDRAFT_108860"/>
</dbReference>
<reference evidence="1" key="2">
    <citation type="submission" date="2024-10" db="UniProtKB">
        <authorList>
            <consortium name="EnsemblProtists"/>
        </authorList>
    </citation>
    <scope>IDENTIFICATION</scope>
</reference>
<dbReference type="PaxDb" id="2903-EOD39886"/>
<protein>
    <submittedName>
        <fullName evidence="1">Uncharacterized protein</fullName>
    </submittedName>
</protein>
<dbReference type="AlphaFoldDB" id="A0A0D3KVV1"/>
<reference evidence="2" key="1">
    <citation type="journal article" date="2013" name="Nature">
        <title>Pan genome of the phytoplankton Emiliania underpins its global distribution.</title>
        <authorList>
            <person name="Read B.A."/>
            <person name="Kegel J."/>
            <person name="Klute M.J."/>
            <person name="Kuo A."/>
            <person name="Lefebvre S.C."/>
            <person name="Maumus F."/>
            <person name="Mayer C."/>
            <person name="Miller J."/>
            <person name="Monier A."/>
            <person name="Salamov A."/>
            <person name="Young J."/>
            <person name="Aguilar M."/>
            <person name="Claverie J.M."/>
            <person name="Frickenhaus S."/>
            <person name="Gonzalez K."/>
            <person name="Herman E.K."/>
            <person name="Lin Y.C."/>
            <person name="Napier J."/>
            <person name="Ogata H."/>
            <person name="Sarno A.F."/>
            <person name="Shmutz J."/>
            <person name="Schroeder D."/>
            <person name="de Vargas C."/>
            <person name="Verret F."/>
            <person name="von Dassow P."/>
            <person name="Valentin K."/>
            <person name="Van de Peer Y."/>
            <person name="Wheeler G."/>
            <person name="Dacks J.B."/>
            <person name="Delwiche C.F."/>
            <person name="Dyhrman S.T."/>
            <person name="Glockner G."/>
            <person name="John U."/>
            <person name="Richards T."/>
            <person name="Worden A.Z."/>
            <person name="Zhang X."/>
            <person name="Grigoriev I.V."/>
            <person name="Allen A.E."/>
            <person name="Bidle K."/>
            <person name="Borodovsky M."/>
            <person name="Bowler C."/>
            <person name="Brownlee C."/>
            <person name="Cock J.M."/>
            <person name="Elias M."/>
            <person name="Gladyshev V.N."/>
            <person name="Groth M."/>
            <person name="Guda C."/>
            <person name="Hadaegh A."/>
            <person name="Iglesias-Rodriguez M.D."/>
            <person name="Jenkins J."/>
            <person name="Jones B.M."/>
            <person name="Lawson T."/>
            <person name="Leese F."/>
            <person name="Lindquist E."/>
            <person name="Lobanov A."/>
            <person name="Lomsadze A."/>
            <person name="Malik S.B."/>
            <person name="Marsh M.E."/>
            <person name="Mackinder L."/>
            <person name="Mock T."/>
            <person name="Mueller-Roeber B."/>
            <person name="Pagarete A."/>
            <person name="Parker M."/>
            <person name="Probert I."/>
            <person name="Quesneville H."/>
            <person name="Raines C."/>
            <person name="Rensing S.A."/>
            <person name="Riano-Pachon D.M."/>
            <person name="Richier S."/>
            <person name="Rokitta S."/>
            <person name="Shiraiwa Y."/>
            <person name="Soanes D.M."/>
            <person name="van der Giezen M."/>
            <person name="Wahlund T.M."/>
            <person name="Williams B."/>
            <person name="Wilson W."/>
            <person name="Wolfe G."/>
            <person name="Wurch L.L."/>
        </authorList>
    </citation>
    <scope>NUCLEOTIDE SEQUENCE</scope>
</reference>
<accession>A0A0D3KVV1</accession>
<proteinExistence type="predicted"/>